<dbReference type="AlphaFoldDB" id="A0A1Y0EQP0"/>
<accession>A0A1Y0EQP0</accession>
<evidence type="ECO:0000313" key="1">
    <source>
        <dbReference type="EMBL" id="ARU05572.1"/>
    </source>
</evidence>
<gene>
    <name evidence="1" type="ORF">CCO03_13555</name>
</gene>
<dbReference type="KEGG" id="cser:CCO03_13555"/>
<dbReference type="Proteomes" id="UP000196138">
    <property type="component" value="Chromosome"/>
</dbReference>
<keyword evidence="2" id="KW-1185">Reference proteome</keyword>
<reference evidence="1 2" key="1">
    <citation type="submission" date="2017-05" db="EMBL/GenBank/DDBJ databases">
        <authorList>
            <person name="Song R."/>
            <person name="Chenine A.L."/>
            <person name="Ruprecht R.M."/>
        </authorList>
    </citation>
    <scope>NUCLEOTIDE SEQUENCE [LARGE SCALE GENOMIC DNA]</scope>
    <source>
        <strain evidence="1 2">DSM 26136</strain>
    </source>
</reference>
<evidence type="ECO:0000313" key="2">
    <source>
        <dbReference type="Proteomes" id="UP000196138"/>
    </source>
</evidence>
<organism evidence="1 2">
    <name type="scientific">Comamonas serinivorans</name>
    <dbReference type="NCBI Taxonomy" id="1082851"/>
    <lineage>
        <taxon>Bacteria</taxon>
        <taxon>Pseudomonadati</taxon>
        <taxon>Pseudomonadota</taxon>
        <taxon>Betaproteobacteria</taxon>
        <taxon>Burkholderiales</taxon>
        <taxon>Comamonadaceae</taxon>
        <taxon>Comamonas</taxon>
    </lineage>
</organism>
<protein>
    <submittedName>
        <fullName evidence="1">Uncharacterized protein</fullName>
    </submittedName>
</protein>
<sequence>MGGGLPPGNRPGHLSKPTACAPGRFALVLMGGVSSSGCSTQLTAVNAASALLVKLVQNRWALPLAS</sequence>
<name>A0A1Y0EQP0_9BURK</name>
<proteinExistence type="predicted"/>
<dbReference type="EMBL" id="CP021455">
    <property type="protein sequence ID" value="ARU05572.1"/>
    <property type="molecule type" value="Genomic_DNA"/>
</dbReference>